<dbReference type="Proteomes" id="UP000828390">
    <property type="component" value="Unassembled WGS sequence"/>
</dbReference>
<dbReference type="PANTHER" id="PTHR11142:SF4">
    <property type="entry name" value="PSEUDOURIDYLATE SYNTHASE 1 HOMOLOG"/>
    <property type="match status" value="1"/>
</dbReference>
<evidence type="ECO:0000313" key="8">
    <source>
        <dbReference type="Proteomes" id="UP000828390"/>
    </source>
</evidence>
<feature type="compositionally biased region" description="Basic and acidic residues" evidence="5">
    <location>
        <begin position="351"/>
        <end position="371"/>
    </location>
</feature>
<gene>
    <name evidence="7" type="ORF">DPMN_165503</name>
</gene>
<accession>A0A9D4EXB6</accession>
<dbReference type="PANTHER" id="PTHR11142">
    <property type="entry name" value="PSEUDOURIDYLATE SYNTHASE"/>
    <property type="match status" value="1"/>
</dbReference>
<evidence type="ECO:0000313" key="7">
    <source>
        <dbReference type="EMBL" id="KAH3787379.1"/>
    </source>
</evidence>
<keyword evidence="3" id="KW-0413">Isomerase</keyword>
<dbReference type="EMBL" id="JAIWYP010000008">
    <property type="protein sequence ID" value="KAH3787379.1"/>
    <property type="molecule type" value="Genomic_DNA"/>
</dbReference>
<evidence type="ECO:0000256" key="3">
    <source>
        <dbReference type="ARBA" id="ARBA00023235"/>
    </source>
</evidence>
<proteinExistence type="inferred from homology"/>
<feature type="domain" description="Pseudouridine synthase I TruA alpha/beta" evidence="6">
    <location>
        <begin position="78"/>
        <end position="182"/>
    </location>
</feature>
<dbReference type="AlphaFoldDB" id="A0A9D4EXB6"/>
<comment type="similarity">
    <text evidence="1">Belongs to the tRNA pseudouridine synthase TruA family.</text>
</comment>
<dbReference type="InterPro" id="IPR020095">
    <property type="entry name" value="PsdUridine_synth_TruA_C"/>
</dbReference>
<reference evidence="7" key="1">
    <citation type="journal article" date="2019" name="bioRxiv">
        <title>The Genome of the Zebra Mussel, Dreissena polymorpha: A Resource for Invasive Species Research.</title>
        <authorList>
            <person name="McCartney M.A."/>
            <person name="Auch B."/>
            <person name="Kono T."/>
            <person name="Mallez S."/>
            <person name="Zhang Y."/>
            <person name="Obille A."/>
            <person name="Becker A."/>
            <person name="Abrahante J.E."/>
            <person name="Garbe J."/>
            <person name="Badalamenti J.P."/>
            <person name="Herman A."/>
            <person name="Mangelson H."/>
            <person name="Liachko I."/>
            <person name="Sullivan S."/>
            <person name="Sone E.D."/>
            <person name="Koren S."/>
            <person name="Silverstein K.A.T."/>
            <person name="Beckman K.B."/>
            <person name="Gohl D.M."/>
        </authorList>
    </citation>
    <scope>NUCLEOTIDE SEQUENCE</scope>
    <source>
        <strain evidence="7">Duluth1</strain>
        <tissue evidence="7">Whole animal</tissue>
    </source>
</reference>
<keyword evidence="2" id="KW-0819">tRNA processing</keyword>
<feature type="binding site" evidence="4">
    <location>
        <position position="43"/>
    </location>
    <ligand>
        <name>substrate</name>
    </ligand>
</feature>
<dbReference type="GO" id="GO:0005634">
    <property type="term" value="C:nucleus"/>
    <property type="evidence" value="ECO:0007669"/>
    <property type="project" value="TreeGrafter"/>
</dbReference>
<reference evidence="7" key="2">
    <citation type="submission" date="2020-11" db="EMBL/GenBank/DDBJ databases">
        <authorList>
            <person name="McCartney M.A."/>
            <person name="Auch B."/>
            <person name="Kono T."/>
            <person name="Mallez S."/>
            <person name="Becker A."/>
            <person name="Gohl D.M."/>
            <person name="Silverstein K.A.T."/>
            <person name="Koren S."/>
            <person name="Bechman K.B."/>
            <person name="Herman A."/>
            <person name="Abrahante J.E."/>
            <person name="Garbe J."/>
        </authorList>
    </citation>
    <scope>NUCLEOTIDE SEQUENCE</scope>
    <source>
        <strain evidence="7">Duluth1</strain>
        <tissue evidence="7">Whole animal</tissue>
    </source>
</reference>
<evidence type="ECO:0000256" key="2">
    <source>
        <dbReference type="ARBA" id="ARBA00022694"/>
    </source>
</evidence>
<dbReference type="GO" id="GO:0031119">
    <property type="term" value="P:tRNA pseudouridine synthesis"/>
    <property type="evidence" value="ECO:0007669"/>
    <property type="project" value="InterPro"/>
</dbReference>
<evidence type="ECO:0000256" key="5">
    <source>
        <dbReference type="SAM" id="MobiDB-lite"/>
    </source>
</evidence>
<dbReference type="GO" id="GO:0003723">
    <property type="term" value="F:RNA binding"/>
    <property type="evidence" value="ECO:0007669"/>
    <property type="project" value="InterPro"/>
</dbReference>
<dbReference type="Pfam" id="PF01416">
    <property type="entry name" value="PseudoU_synth_1"/>
    <property type="match status" value="1"/>
</dbReference>
<protein>
    <recommendedName>
        <fullName evidence="6">Pseudouridine synthase I TruA alpha/beta domain-containing protein</fullName>
    </recommendedName>
</protein>
<sequence>MCVNVENLVDKINEKLPDQIRVMDVIRTTKGFNAKNHCSGRTYIYLIPTLAFSSVEETVTLEYRTTLDIIERVNEVLQKFKGTHNFHNFTSGIKPEDGSARRYIWNFECGLPFVRDGVEFCVLSVSGQSFMLHQIRKMIGLTIAIVRGFADIESIDNAWESEKMDIPKAPSLGLMLDKLHYNQYNEKFCKDGSHDKIDFSTIKDKLKIFKDEQIFPNIIKTEIEEHSMLQWLSTLHLHTCLAIDTRLCTRRKFMKNLEEDCKGAQADDTFQEGIDTAASKEVDQSATEPLATKDTTEGASDEVKRDTCIRTSPPTHEVNPDVAKLLAEKGSVNEDVNLDPVTNGADTVKNTVEKSSEEEPEMRKRHENVLP</sequence>
<organism evidence="7 8">
    <name type="scientific">Dreissena polymorpha</name>
    <name type="common">Zebra mussel</name>
    <name type="synonym">Mytilus polymorpha</name>
    <dbReference type="NCBI Taxonomy" id="45954"/>
    <lineage>
        <taxon>Eukaryota</taxon>
        <taxon>Metazoa</taxon>
        <taxon>Spiralia</taxon>
        <taxon>Lophotrochozoa</taxon>
        <taxon>Mollusca</taxon>
        <taxon>Bivalvia</taxon>
        <taxon>Autobranchia</taxon>
        <taxon>Heteroconchia</taxon>
        <taxon>Euheterodonta</taxon>
        <taxon>Imparidentia</taxon>
        <taxon>Neoheterodontei</taxon>
        <taxon>Myida</taxon>
        <taxon>Dreissenoidea</taxon>
        <taxon>Dreissenidae</taxon>
        <taxon>Dreissena</taxon>
    </lineage>
</organism>
<evidence type="ECO:0000259" key="6">
    <source>
        <dbReference type="Pfam" id="PF01416"/>
    </source>
</evidence>
<dbReference type="FunFam" id="3.30.70.660:FF:000002">
    <property type="entry name" value="tRNA pseudouridine synthase"/>
    <property type="match status" value="1"/>
</dbReference>
<dbReference type="InterPro" id="IPR001406">
    <property type="entry name" value="PsdUridine_synth_TruA"/>
</dbReference>
<dbReference type="GO" id="GO:0009982">
    <property type="term" value="F:pseudouridine synthase activity"/>
    <property type="evidence" value="ECO:0007669"/>
    <property type="project" value="InterPro"/>
</dbReference>
<name>A0A9D4EXB6_DREPO</name>
<dbReference type="CDD" id="cd02568">
    <property type="entry name" value="PseudoU_synth_PUS1_PUS2"/>
    <property type="match status" value="1"/>
</dbReference>
<dbReference type="InterPro" id="IPR020097">
    <property type="entry name" value="PsdUridine_synth_TruA_a/b_dom"/>
</dbReference>
<dbReference type="SUPFAM" id="SSF55120">
    <property type="entry name" value="Pseudouridine synthase"/>
    <property type="match status" value="1"/>
</dbReference>
<evidence type="ECO:0000256" key="1">
    <source>
        <dbReference type="ARBA" id="ARBA00009375"/>
    </source>
</evidence>
<evidence type="ECO:0000256" key="4">
    <source>
        <dbReference type="PIRSR" id="PIRSR641708-2"/>
    </source>
</evidence>
<dbReference type="InterPro" id="IPR020103">
    <property type="entry name" value="PsdUridine_synth_cat_dom_sf"/>
</dbReference>
<dbReference type="InterPro" id="IPR041708">
    <property type="entry name" value="PUS1/PUS2-like"/>
</dbReference>
<comment type="caution">
    <text evidence="7">The sequence shown here is derived from an EMBL/GenBank/DDBJ whole genome shotgun (WGS) entry which is preliminary data.</text>
</comment>
<keyword evidence="8" id="KW-1185">Reference proteome</keyword>
<dbReference type="Gene3D" id="3.30.70.660">
    <property type="entry name" value="Pseudouridine synthase I, catalytic domain, C-terminal subdomain"/>
    <property type="match status" value="1"/>
</dbReference>
<feature type="region of interest" description="Disordered" evidence="5">
    <location>
        <begin position="278"/>
        <end position="371"/>
    </location>
</feature>
<dbReference type="GO" id="GO:1990481">
    <property type="term" value="P:mRNA pseudouridine synthesis"/>
    <property type="evidence" value="ECO:0007669"/>
    <property type="project" value="TreeGrafter"/>
</dbReference>